<protein>
    <recommendedName>
        <fullName evidence="8">protein-secreting ATPase</fullName>
        <ecNumber evidence="8">7.4.2.8</ecNumber>
    </recommendedName>
</protein>
<evidence type="ECO:0000256" key="3">
    <source>
        <dbReference type="ARBA" id="ARBA00022490"/>
    </source>
</evidence>
<evidence type="ECO:0000313" key="11">
    <source>
        <dbReference type="EMBL" id="WGO83855.1"/>
    </source>
</evidence>
<evidence type="ECO:0000313" key="12">
    <source>
        <dbReference type="Proteomes" id="UP001231859"/>
    </source>
</evidence>
<organism evidence="11 12">
    <name type="scientific">Arsenophonus apicola</name>
    <dbReference type="NCBI Taxonomy" id="2879119"/>
    <lineage>
        <taxon>Bacteria</taxon>
        <taxon>Pseudomonadati</taxon>
        <taxon>Pseudomonadota</taxon>
        <taxon>Gammaproteobacteria</taxon>
        <taxon>Enterobacterales</taxon>
        <taxon>Morganellaceae</taxon>
        <taxon>Arsenophonus</taxon>
    </lineage>
</organism>
<dbReference type="Proteomes" id="UP001231859">
    <property type="component" value="Chromosome"/>
</dbReference>
<evidence type="ECO:0000256" key="5">
    <source>
        <dbReference type="ARBA" id="ARBA00022840"/>
    </source>
</evidence>
<name>A0ABY8P4X7_9GAMM</name>
<evidence type="ECO:0000256" key="4">
    <source>
        <dbReference type="ARBA" id="ARBA00022741"/>
    </source>
</evidence>
<dbReference type="InterPro" id="IPR050053">
    <property type="entry name" value="ATPase_alpha/beta_chains"/>
</dbReference>
<keyword evidence="12" id="KW-1185">Reference proteome</keyword>
<keyword evidence="3" id="KW-0963">Cytoplasm</keyword>
<keyword evidence="6" id="KW-0653">Protein transport</keyword>
<dbReference type="InterPro" id="IPR027417">
    <property type="entry name" value="P-loop_NTPase"/>
</dbReference>
<dbReference type="SUPFAM" id="SSF52540">
    <property type="entry name" value="P-loop containing nucleoside triphosphate hydrolases"/>
    <property type="match status" value="1"/>
</dbReference>
<evidence type="ECO:0000256" key="8">
    <source>
        <dbReference type="ARBA" id="ARBA00024382"/>
    </source>
</evidence>
<dbReference type="InterPro" id="IPR003593">
    <property type="entry name" value="AAA+_ATPase"/>
</dbReference>
<dbReference type="PROSITE" id="PS00152">
    <property type="entry name" value="ATPASE_ALPHA_BETA"/>
    <property type="match status" value="1"/>
</dbReference>
<dbReference type="Gene3D" id="3.40.50.12240">
    <property type="match status" value="1"/>
</dbReference>
<sequence>MNNNFMPFYPVAYPVRIQGNIIEAPLRKVFIGEICLLKPYPGSSQTIGQAQVIAFHHQQALLSLMGSSHGLSLTTAIEPTGHTLSIQLSETLLGTMLDVAGHPILRFAPSIALNATRCRRSVNTNAPDFLSRKPITNYFATGIRAIDGLLTCGVGQRLGIFAAAGCGKTILMNMLINYAQADIFVVALIGERGREVTEFVDELKRSPRGSQTILISSTSDQPAVDRCNAALVATTVAEYFRDQNKHVVLFIDSITRYCRALRDVALASGELPARKGFPASVFEQLPSLLERPGNTQKGALTAFYTILLENEEEPDAIGDEIRSILDGHIYLSQQLAAQGHYPAIDILRSTSRLFQQITEQQQQTAARDFRHYLTQLASLKLLQELGEYRTGENHDHDQLINKKSAIEQFLQQSWQQSYSFSQSVKELYDIVA</sequence>
<dbReference type="InterPro" id="IPR040627">
    <property type="entry name" value="T3SS_ATPase_C"/>
</dbReference>
<dbReference type="NCBIfam" id="NF006012">
    <property type="entry name" value="PRK08149.1"/>
    <property type="match status" value="1"/>
</dbReference>
<evidence type="ECO:0000259" key="10">
    <source>
        <dbReference type="SMART" id="SM00382"/>
    </source>
</evidence>
<evidence type="ECO:0000256" key="9">
    <source>
        <dbReference type="ARBA" id="ARBA00034006"/>
    </source>
</evidence>
<dbReference type="Pfam" id="PF18269">
    <property type="entry name" value="T3SS_ATPase_C"/>
    <property type="match status" value="1"/>
</dbReference>
<reference evidence="11 12" key="1">
    <citation type="submission" date="2023-04" db="EMBL/GenBank/DDBJ databases">
        <title>Genome dynamics across the evolutionary transition to endosymbiosis.</title>
        <authorList>
            <person name="Siozios S."/>
            <person name="Nadal-Jimenez P."/>
            <person name="Azagi T."/>
            <person name="Sprong H."/>
            <person name="Frost C.L."/>
            <person name="Parratt S.R."/>
            <person name="Taylor G."/>
            <person name="Brettell L."/>
            <person name="Lew K.C."/>
            <person name="Croft L."/>
            <person name="King K.C."/>
            <person name="Brockhurst M.A."/>
            <person name="Hypsa V."/>
            <person name="Novakova E."/>
            <person name="Darby A.C."/>
            <person name="Hurst G.D.D."/>
        </authorList>
    </citation>
    <scope>NUCLEOTIDE SEQUENCE [LARGE SCALE GENOMIC DNA]</scope>
    <source>
        <strain evidence="12">aApi_AU</strain>
    </source>
</reference>
<gene>
    <name evidence="11" type="primary">sctN</name>
    <name evidence="11" type="ORF">QG404_02745</name>
</gene>
<dbReference type="PANTHER" id="PTHR15184">
    <property type="entry name" value="ATP SYNTHASE"/>
    <property type="match status" value="1"/>
</dbReference>
<comment type="subcellular location">
    <subcellularLocation>
        <location evidence="1">Cytoplasm</location>
    </subcellularLocation>
</comment>
<evidence type="ECO:0000256" key="6">
    <source>
        <dbReference type="ARBA" id="ARBA00022927"/>
    </source>
</evidence>
<dbReference type="NCBIfam" id="TIGR01026">
    <property type="entry name" value="fliI_yscN"/>
    <property type="match status" value="1"/>
</dbReference>
<dbReference type="Pfam" id="PF00006">
    <property type="entry name" value="ATP-synt_ab"/>
    <property type="match status" value="1"/>
</dbReference>
<feature type="domain" description="AAA+ ATPase" evidence="10">
    <location>
        <begin position="154"/>
        <end position="335"/>
    </location>
</feature>
<dbReference type="CDD" id="cd01426">
    <property type="entry name" value="ATP-synt_F1_V1_A1_AB_FliI_N"/>
    <property type="match status" value="1"/>
</dbReference>
<dbReference type="EMBL" id="CP123759">
    <property type="protein sequence ID" value="WGO83855.1"/>
    <property type="molecule type" value="Genomic_DNA"/>
</dbReference>
<proteinExistence type="predicted"/>
<keyword evidence="2" id="KW-0813">Transport</keyword>
<comment type="catalytic activity">
    <reaction evidence="9">
        <text>ATP + H2O + cellular proteinSide 1 = ADP + phosphate + cellular proteinSide 2.</text>
        <dbReference type="EC" id="7.4.2.8"/>
    </reaction>
</comment>
<evidence type="ECO:0000256" key="2">
    <source>
        <dbReference type="ARBA" id="ARBA00022448"/>
    </source>
</evidence>
<dbReference type="InterPro" id="IPR005714">
    <property type="entry name" value="ATPase_T3SS_FliI/YscN"/>
</dbReference>
<keyword evidence="7" id="KW-1278">Translocase</keyword>
<dbReference type="EC" id="7.4.2.8" evidence="8"/>
<dbReference type="InterPro" id="IPR000194">
    <property type="entry name" value="ATPase_F1/V1/A1_a/bsu_nucl-bd"/>
</dbReference>
<evidence type="ECO:0000256" key="1">
    <source>
        <dbReference type="ARBA" id="ARBA00004496"/>
    </source>
</evidence>
<dbReference type="PANTHER" id="PTHR15184:SF9">
    <property type="entry name" value="SPI-1 TYPE 3 SECRETION SYSTEM ATPASE"/>
    <property type="match status" value="1"/>
</dbReference>
<keyword evidence="5" id="KW-0067">ATP-binding</keyword>
<evidence type="ECO:0000256" key="7">
    <source>
        <dbReference type="ARBA" id="ARBA00022967"/>
    </source>
</evidence>
<accession>A0ABY8P4X7</accession>
<dbReference type="SMART" id="SM00382">
    <property type="entry name" value="AAA"/>
    <property type="match status" value="1"/>
</dbReference>
<dbReference type="RefSeq" id="WP_280938881.1">
    <property type="nucleotide sequence ID" value="NZ_CP123759.1"/>
</dbReference>
<keyword evidence="4" id="KW-0547">Nucleotide-binding</keyword>
<dbReference type="InterPro" id="IPR020003">
    <property type="entry name" value="ATPase_a/bsu_AS"/>
</dbReference>